<feature type="region of interest" description="Disordered" evidence="1">
    <location>
        <begin position="1"/>
        <end position="39"/>
    </location>
</feature>
<keyword evidence="3" id="KW-1185">Reference proteome</keyword>
<name>A0A182TYA0_9DIPT</name>
<dbReference type="VEuPathDB" id="VectorBase:AMEC010505"/>
<evidence type="ECO:0000313" key="3">
    <source>
        <dbReference type="Proteomes" id="UP000075902"/>
    </source>
</evidence>
<protein>
    <submittedName>
        <fullName evidence="2">Uncharacterized protein</fullName>
    </submittedName>
</protein>
<dbReference type="Proteomes" id="UP000075902">
    <property type="component" value="Unassembled WGS sequence"/>
</dbReference>
<sequence length="175" mass="18932">MSAQLNGLGGRWSGSKARTKHEPATQSAAPGGDSEESSLDEFLEHELLCWLNEDKPIGQEVATLRPELYGELHQLLGVATEADNRCVEDILAEAERLMLQDGGSELPVAAGDQSPVGWGELLLPPPPAPPPPMTTKWDESGSPFHRPQRIASPACAKVSQSYFTCLLDLLFQPFS</sequence>
<reference evidence="2" key="2">
    <citation type="submission" date="2020-05" db="UniProtKB">
        <authorList>
            <consortium name="EnsemblMetazoa"/>
        </authorList>
    </citation>
    <scope>IDENTIFICATION</scope>
    <source>
        <strain evidence="2">CM1001059</strain>
    </source>
</reference>
<organism evidence="2 3">
    <name type="scientific">Anopheles melas</name>
    <dbReference type="NCBI Taxonomy" id="34690"/>
    <lineage>
        <taxon>Eukaryota</taxon>
        <taxon>Metazoa</taxon>
        <taxon>Ecdysozoa</taxon>
        <taxon>Arthropoda</taxon>
        <taxon>Hexapoda</taxon>
        <taxon>Insecta</taxon>
        <taxon>Pterygota</taxon>
        <taxon>Neoptera</taxon>
        <taxon>Endopterygota</taxon>
        <taxon>Diptera</taxon>
        <taxon>Nematocera</taxon>
        <taxon>Culicoidea</taxon>
        <taxon>Culicidae</taxon>
        <taxon>Anophelinae</taxon>
        <taxon>Anopheles</taxon>
    </lineage>
</organism>
<evidence type="ECO:0000256" key="1">
    <source>
        <dbReference type="SAM" id="MobiDB-lite"/>
    </source>
</evidence>
<dbReference type="AlphaFoldDB" id="A0A182TYA0"/>
<reference evidence="3" key="1">
    <citation type="submission" date="2014-01" db="EMBL/GenBank/DDBJ databases">
        <title>The Genome Sequence of Anopheles melas CM1001059_A (V2).</title>
        <authorList>
            <consortium name="The Broad Institute Genomics Platform"/>
            <person name="Neafsey D.E."/>
            <person name="Besansky N."/>
            <person name="Howell P."/>
            <person name="Walton C."/>
            <person name="Young S.K."/>
            <person name="Zeng Q."/>
            <person name="Gargeya S."/>
            <person name="Fitzgerald M."/>
            <person name="Haas B."/>
            <person name="Abouelleil A."/>
            <person name="Allen A.W."/>
            <person name="Alvarado L."/>
            <person name="Arachchi H.M."/>
            <person name="Berlin A.M."/>
            <person name="Chapman S.B."/>
            <person name="Gainer-Dewar J."/>
            <person name="Goldberg J."/>
            <person name="Griggs A."/>
            <person name="Gujja S."/>
            <person name="Hansen M."/>
            <person name="Howarth C."/>
            <person name="Imamovic A."/>
            <person name="Ireland A."/>
            <person name="Larimer J."/>
            <person name="McCowan C."/>
            <person name="Murphy C."/>
            <person name="Pearson M."/>
            <person name="Poon T.W."/>
            <person name="Priest M."/>
            <person name="Roberts A."/>
            <person name="Saif S."/>
            <person name="Shea T."/>
            <person name="Sisk P."/>
            <person name="Sykes S."/>
            <person name="Wortman J."/>
            <person name="Nusbaum C."/>
            <person name="Birren B."/>
        </authorList>
    </citation>
    <scope>NUCLEOTIDE SEQUENCE [LARGE SCALE GENOMIC DNA]</scope>
    <source>
        <strain evidence="3">CM1001059</strain>
    </source>
</reference>
<proteinExistence type="predicted"/>
<evidence type="ECO:0000313" key="2">
    <source>
        <dbReference type="EnsemblMetazoa" id="AMEC010505-PA"/>
    </source>
</evidence>
<dbReference type="EnsemblMetazoa" id="AMEC010505-RA">
    <property type="protein sequence ID" value="AMEC010505-PA"/>
    <property type="gene ID" value="AMEC010505"/>
</dbReference>
<accession>A0A182TYA0</accession>